<keyword evidence="3" id="KW-1185">Reference proteome</keyword>
<name>A0A0V1GI56_9BILA</name>
<dbReference type="EMBL" id="JYDP01001674">
    <property type="protein sequence ID" value="KRY97967.1"/>
    <property type="molecule type" value="Genomic_DNA"/>
</dbReference>
<comment type="caution">
    <text evidence="2">The sequence shown here is derived from an EMBL/GenBank/DDBJ whole genome shotgun (WGS) entry which is preliminary data.</text>
</comment>
<gene>
    <name evidence="2" type="ORF">T11_4587</name>
</gene>
<evidence type="ECO:0000256" key="1">
    <source>
        <dbReference type="SAM" id="MobiDB-lite"/>
    </source>
</evidence>
<feature type="compositionally biased region" description="Polar residues" evidence="1">
    <location>
        <begin position="20"/>
        <end position="65"/>
    </location>
</feature>
<sequence length="95" mass="10446">MDAHAAETANRQGDVESGPQIIQPQNVFTATGSSSKVVHNMPNQTYEGHRSNSFHAWSGRNGSTRRGNELATAFNSPQRSTRHDYCVFGIDRLAD</sequence>
<dbReference type="Proteomes" id="UP000055024">
    <property type="component" value="Unassembled WGS sequence"/>
</dbReference>
<evidence type="ECO:0000313" key="3">
    <source>
        <dbReference type="Proteomes" id="UP000055024"/>
    </source>
</evidence>
<evidence type="ECO:0000313" key="2">
    <source>
        <dbReference type="EMBL" id="KRY97967.1"/>
    </source>
</evidence>
<accession>A0A0V1GI56</accession>
<dbReference type="AlphaFoldDB" id="A0A0V1GI56"/>
<reference evidence="2 3" key="1">
    <citation type="submission" date="2015-01" db="EMBL/GenBank/DDBJ databases">
        <title>Evolution of Trichinella species and genotypes.</title>
        <authorList>
            <person name="Korhonen P.K."/>
            <person name="Edoardo P."/>
            <person name="Giuseppe L.R."/>
            <person name="Gasser R.B."/>
        </authorList>
    </citation>
    <scope>NUCLEOTIDE SEQUENCE [LARGE SCALE GENOMIC DNA]</scope>
    <source>
        <strain evidence="2">ISS1029</strain>
    </source>
</reference>
<feature type="region of interest" description="Disordered" evidence="1">
    <location>
        <begin position="1"/>
        <end position="65"/>
    </location>
</feature>
<dbReference type="OrthoDB" id="5935182at2759"/>
<organism evidence="2 3">
    <name type="scientific">Trichinella zimbabwensis</name>
    <dbReference type="NCBI Taxonomy" id="268475"/>
    <lineage>
        <taxon>Eukaryota</taxon>
        <taxon>Metazoa</taxon>
        <taxon>Ecdysozoa</taxon>
        <taxon>Nematoda</taxon>
        <taxon>Enoplea</taxon>
        <taxon>Dorylaimia</taxon>
        <taxon>Trichinellida</taxon>
        <taxon>Trichinellidae</taxon>
        <taxon>Trichinella</taxon>
    </lineage>
</organism>
<protein>
    <submittedName>
        <fullName evidence="2">Uncharacterized protein</fullName>
    </submittedName>
</protein>
<proteinExistence type="predicted"/>